<dbReference type="Gene3D" id="1.20.272.10">
    <property type="match status" value="1"/>
</dbReference>
<evidence type="ECO:0000256" key="3">
    <source>
        <dbReference type="ARBA" id="ARBA00022705"/>
    </source>
</evidence>
<dbReference type="Pfam" id="PF13177">
    <property type="entry name" value="DNA_pol3_delta2"/>
    <property type="match status" value="1"/>
</dbReference>
<dbReference type="Pfam" id="PF08542">
    <property type="entry name" value="Rep_fac_C"/>
    <property type="match status" value="1"/>
</dbReference>
<dbReference type="GO" id="GO:0006261">
    <property type="term" value="P:DNA-templated DNA replication"/>
    <property type="evidence" value="ECO:0007669"/>
    <property type="project" value="TreeGrafter"/>
</dbReference>
<dbReference type="Gene3D" id="3.40.50.300">
    <property type="entry name" value="P-loop containing nucleotide triphosphate hydrolases"/>
    <property type="match status" value="1"/>
</dbReference>
<gene>
    <name evidence="8" type="ORF">L6E24_12165</name>
</gene>
<dbReference type="GO" id="GO:0006281">
    <property type="term" value="P:DNA repair"/>
    <property type="evidence" value="ECO:0007669"/>
    <property type="project" value="TreeGrafter"/>
</dbReference>
<dbReference type="PANTHER" id="PTHR11669:SF20">
    <property type="entry name" value="REPLICATION FACTOR C SUBUNIT 4"/>
    <property type="match status" value="1"/>
</dbReference>
<dbReference type="CDD" id="cd00009">
    <property type="entry name" value="AAA"/>
    <property type="match status" value="1"/>
</dbReference>
<proteinExistence type="inferred from homology"/>
<keyword evidence="5" id="KW-0067">ATP-binding</keyword>
<evidence type="ECO:0000256" key="5">
    <source>
        <dbReference type="ARBA" id="ARBA00022840"/>
    </source>
</evidence>
<dbReference type="KEGG" id="mend:L6E24_12165"/>
<dbReference type="GO" id="GO:0003689">
    <property type="term" value="F:DNA clamp loader activity"/>
    <property type="evidence" value="ECO:0007669"/>
    <property type="project" value="TreeGrafter"/>
</dbReference>
<dbReference type="NCBIfam" id="NF009067">
    <property type="entry name" value="PRK12402.1"/>
    <property type="match status" value="1"/>
</dbReference>
<keyword evidence="9" id="KW-1185">Reference proteome</keyword>
<keyword evidence="4" id="KW-0547">Nucleotide-binding</keyword>
<keyword evidence="3" id="KW-0235">DNA replication</keyword>
<dbReference type="EMBL" id="CP096115">
    <property type="protein sequence ID" value="UUX92101.1"/>
    <property type="molecule type" value="Genomic_DNA"/>
</dbReference>
<dbReference type="RefSeq" id="WP_257742253.1">
    <property type="nucleotide sequence ID" value="NZ_CP096115.1"/>
</dbReference>
<dbReference type="InterPro" id="IPR008921">
    <property type="entry name" value="DNA_pol3_clamp-load_cplx_C"/>
</dbReference>
<accession>A0A9E7TLA0</accession>
<organism evidence="8 9">
    <name type="scientific">Methanoplanus endosymbiosus</name>
    <dbReference type="NCBI Taxonomy" id="33865"/>
    <lineage>
        <taxon>Archaea</taxon>
        <taxon>Methanobacteriati</taxon>
        <taxon>Methanobacteriota</taxon>
        <taxon>Stenosarchaea group</taxon>
        <taxon>Methanomicrobia</taxon>
        <taxon>Methanomicrobiales</taxon>
        <taxon>Methanomicrobiaceae</taxon>
        <taxon>Methanoplanus</taxon>
    </lineage>
</organism>
<name>A0A9E7TLA0_9EURY</name>
<evidence type="ECO:0000256" key="2">
    <source>
        <dbReference type="ARBA" id="ARBA00014164"/>
    </source>
</evidence>
<dbReference type="SUPFAM" id="SSF48019">
    <property type="entry name" value="post-AAA+ oligomerization domain-like"/>
    <property type="match status" value="1"/>
</dbReference>
<dbReference type="GO" id="GO:0005524">
    <property type="term" value="F:ATP binding"/>
    <property type="evidence" value="ECO:0007669"/>
    <property type="project" value="UniProtKB-KW"/>
</dbReference>
<evidence type="ECO:0000256" key="4">
    <source>
        <dbReference type="ARBA" id="ARBA00022741"/>
    </source>
</evidence>
<dbReference type="SUPFAM" id="SSF52540">
    <property type="entry name" value="P-loop containing nucleoside triphosphate hydrolases"/>
    <property type="match status" value="1"/>
</dbReference>
<sequence length="332" mass="37880">MLWIEKYRPEKFEDIYGQEEIISHIGGFGRSKNIPHMLLFGPHGTGKTCAVQSLAKEIYGDYADENLSIIQAGILFTQGKTWLENEERFSHLYKKEESLINNFKHIVKWYASMRPFEADFKILAFEEADMLPFAAQAALRRIMEKYSRTCRFILLTRRSSTIIPAIYSRCLPLFFKPLPNETIIGIMKDIMKKEEISGDEIPDDDLDLIAEFSKGDCRKAVTYLQIMATKKDEADIIDLSKSEISSVSAALFKSIQAADFAKSKETAEMIMIEYGLSAREVINEISATARREYNDPRIALMLGDADYRLTEAGNEYLQINALISNIISEVFN</sequence>
<evidence type="ECO:0000256" key="1">
    <source>
        <dbReference type="ARBA" id="ARBA00009668"/>
    </source>
</evidence>
<dbReference type="PANTHER" id="PTHR11669">
    <property type="entry name" value="REPLICATION FACTOR C / DNA POLYMERASE III GAMMA-TAU SUBUNIT"/>
    <property type="match status" value="1"/>
</dbReference>
<dbReference type="InterPro" id="IPR050238">
    <property type="entry name" value="DNA_Rep/Repair_Clamp_Loader"/>
</dbReference>
<dbReference type="Gene3D" id="1.10.8.60">
    <property type="match status" value="1"/>
</dbReference>
<protein>
    <recommendedName>
        <fullName evidence="2">Replication factor C small subunit</fullName>
    </recommendedName>
    <alternativeName>
        <fullName evidence="6">Clamp loader small subunit</fullName>
    </alternativeName>
</protein>
<dbReference type="GeneID" id="74308469"/>
<dbReference type="Proteomes" id="UP001060368">
    <property type="component" value="Chromosome"/>
</dbReference>
<dbReference type="GO" id="GO:0003677">
    <property type="term" value="F:DNA binding"/>
    <property type="evidence" value="ECO:0007669"/>
    <property type="project" value="InterPro"/>
</dbReference>
<evidence type="ECO:0000313" key="9">
    <source>
        <dbReference type="Proteomes" id="UP001060368"/>
    </source>
</evidence>
<evidence type="ECO:0000313" key="8">
    <source>
        <dbReference type="EMBL" id="UUX92101.1"/>
    </source>
</evidence>
<feature type="domain" description="Replication factor C C-terminal" evidence="7">
    <location>
        <begin position="251"/>
        <end position="324"/>
    </location>
</feature>
<reference evidence="8" key="1">
    <citation type="submission" date="2022-04" db="EMBL/GenBank/DDBJ databases">
        <title>Complete genome of Methanoplanus endosymbiosus DSM 3599.</title>
        <authorList>
            <person name="Chen S.-C."/>
            <person name="You Y.-T."/>
            <person name="Zhou Y.-Z."/>
            <person name="Lai M.-C."/>
        </authorList>
    </citation>
    <scope>NUCLEOTIDE SEQUENCE</scope>
    <source>
        <strain evidence="8">DSM 3599</strain>
    </source>
</reference>
<evidence type="ECO:0000256" key="6">
    <source>
        <dbReference type="ARBA" id="ARBA00031749"/>
    </source>
</evidence>
<dbReference type="InterPro" id="IPR013748">
    <property type="entry name" value="Rep_factorC_C"/>
</dbReference>
<comment type="similarity">
    <text evidence="1">Belongs to the activator 1 small subunits family. RfcS subfamily.</text>
</comment>
<dbReference type="AlphaFoldDB" id="A0A9E7TLA0"/>
<evidence type="ECO:0000259" key="7">
    <source>
        <dbReference type="Pfam" id="PF08542"/>
    </source>
</evidence>
<dbReference type="InterPro" id="IPR027417">
    <property type="entry name" value="P-loop_NTPase"/>
</dbReference>
<dbReference type="GO" id="GO:0005663">
    <property type="term" value="C:DNA replication factor C complex"/>
    <property type="evidence" value="ECO:0007669"/>
    <property type="project" value="TreeGrafter"/>
</dbReference>